<comment type="catalytic activity">
    <reaction evidence="10">
        <text>a cytidine in 18S rRNA + acetyl-CoA + ATP + H2O = an N(4)-acetylcytidine in 18S rRNA + ADP + phosphate + CoA + H(+)</text>
        <dbReference type="Rhea" id="RHEA:51424"/>
        <dbReference type="Rhea" id="RHEA-COMP:13575"/>
        <dbReference type="Rhea" id="RHEA-COMP:13576"/>
        <dbReference type="ChEBI" id="CHEBI:15377"/>
        <dbReference type="ChEBI" id="CHEBI:15378"/>
        <dbReference type="ChEBI" id="CHEBI:30616"/>
        <dbReference type="ChEBI" id="CHEBI:43474"/>
        <dbReference type="ChEBI" id="CHEBI:57287"/>
        <dbReference type="ChEBI" id="CHEBI:57288"/>
        <dbReference type="ChEBI" id="CHEBI:74900"/>
        <dbReference type="ChEBI" id="CHEBI:82748"/>
        <dbReference type="ChEBI" id="CHEBI:456216"/>
    </reaction>
</comment>
<dbReference type="Pfam" id="PF08351">
    <property type="entry name" value="TmcA_N"/>
    <property type="match status" value="1"/>
</dbReference>
<evidence type="ECO:0000256" key="2">
    <source>
        <dbReference type="ARBA" id="ARBA00022552"/>
    </source>
</evidence>
<evidence type="ECO:0000259" key="14">
    <source>
        <dbReference type="Pfam" id="PF13718"/>
    </source>
</evidence>
<feature type="compositionally biased region" description="Basic and acidic residues" evidence="11">
    <location>
        <begin position="978"/>
        <end position="989"/>
    </location>
</feature>
<evidence type="ECO:0000256" key="11">
    <source>
        <dbReference type="SAM" id="MobiDB-lite"/>
    </source>
</evidence>
<feature type="domain" description="Possible tRNA binding" evidence="15">
    <location>
        <begin position="756"/>
        <end position="950"/>
    </location>
</feature>
<dbReference type="AlphaFoldDB" id="A0AAW1U7W6"/>
<evidence type="ECO:0000259" key="12">
    <source>
        <dbReference type="Pfam" id="PF05127"/>
    </source>
</evidence>
<dbReference type="Gene3D" id="3.40.50.11040">
    <property type="match status" value="1"/>
</dbReference>
<feature type="region of interest" description="Disordered" evidence="11">
    <location>
        <begin position="954"/>
        <end position="1001"/>
    </location>
</feature>
<dbReference type="GO" id="GO:0030686">
    <property type="term" value="C:90S preribosome"/>
    <property type="evidence" value="ECO:0007669"/>
    <property type="project" value="TreeGrafter"/>
</dbReference>
<dbReference type="SUPFAM" id="SSF55729">
    <property type="entry name" value="Acyl-CoA N-acyltransferases (Nat)"/>
    <property type="match status" value="1"/>
</dbReference>
<evidence type="ECO:0000256" key="8">
    <source>
        <dbReference type="ARBA" id="ARBA00023315"/>
    </source>
</evidence>
<gene>
    <name evidence="16" type="ORF">WA026_014982</name>
</gene>
<feature type="binding site" evidence="10">
    <location>
        <begin position="630"/>
        <end position="636"/>
    </location>
    <ligand>
        <name>acetyl-CoA</name>
        <dbReference type="ChEBI" id="CHEBI:57288"/>
    </ligand>
</feature>
<comment type="function">
    <text evidence="10">RNA cytidine acetyltransferase with specificity toward both 18S rRNA and tRNAs. Catalyzes the formation of N(4)-acetylcytidine (ac4C) in 18S rRNA. Required for early nucleolar cleavages of precursor rRNA at sites A0, A1 and A2 during 18S rRNA synthesis. Catalyzes the formation of ac4C in serine and leucine tRNAs. Requires a tRNA-binding adapter protein for full tRNA acetyltransferase activity but not for 18S rRNA acetylation.</text>
</comment>
<reference evidence="16 17" key="1">
    <citation type="submission" date="2023-03" db="EMBL/GenBank/DDBJ databases">
        <title>Genome insight into feeding habits of ladybird beetles.</title>
        <authorList>
            <person name="Li H.-S."/>
            <person name="Huang Y.-H."/>
            <person name="Pang H."/>
        </authorList>
    </citation>
    <scope>NUCLEOTIDE SEQUENCE [LARGE SCALE GENOMIC DNA]</scope>
    <source>
        <strain evidence="16">SYSU_2023b</strain>
        <tissue evidence="16">Whole body</tissue>
    </source>
</reference>
<dbReference type="GO" id="GO:0005730">
    <property type="term" value="C:nucleolus"/>
    <property type="evidence" value="ECO:0007669"/>
    <property type="project" value="UniProtKB-SubCell"/>
</dbReference>
<dbReference type="PANTHER" id="PTHR10925:SF5">
    <property type="entry name" value="RNA CYTIDINE ACETYLTRANSFERASE"/>
    <property type="match status" value="1"/>
</dbReference>
<evidence type="ECO:0000256" key="7">
    <source>
        <dbReference type="ARBA" id="ARBA00023242"/>
    </source>
</evidence>
<dbReference type="GO" id="GO:0005524">
    <property type="term" value="F:ATP binding"/>
    <property type="evidence" value="ECO:0007669"/>
    <property type="project" value="UniProtKB-UniRule"/>
</dbReference>
<feature type="binding site" evidence="10">
    <location>
        <position position="465"/>
    </location>
    <ligand>
        <name>ATP</name>
        <dbReference type="ChEBI" id="CHEBI:30616"/>
    </ligand>
</feature>
<feature type="domain" description="N-acetyltransferase" evidence="14">
    <location>
        <begin position="522"/>
        <end position="746"/>
    </location>
</feature>
<feature type="domain" description="TcmA/NAT10 helicase" evidence="12">
    <location>
        <begin position="279"/>
        <end position="483"/>
    </location>
</feature>
<feature type="binding site" evidence="10">
    <location>
        <begin position="284"/>
        <end position="293"/>
    </location>
    <ligand>
        <name>ATP</name>
        <dbReference type="ChEBI" id="CHEBI:30616"/>
    </ligand>
</feature>
<dbReference type="Pfam" id="PF13725">
    <property type="entry name" value="tRNA_bind_2"/>
    <property type="match status" value="1"/>
</dbReference>
<feature type="binding site" evidence="10">
    <location>
        <begin position="623"/>
        <end position="625"/>
    </location>
    <ligand>
        <name>acetyl-CoA</name>
        <dbReference type="ChEBI" id="CHEBI:57288"/>
    </ligand>
</feature>
<dbReference type="InterPro" id="IPR033688">
    <property type="entry name" value="NAT10"/>
</dbReference>
<feature type="compositionally biased region" description="Basic residues" evidence="11">
    <location>
        <begin position="990"/>
        <end position="1001"/>
    </location>
</feature>
<accession>A0AAW1U7W6</accession>
<dbReference type="PANTHER" id="PTHR10925">
    <property type="entry name" value="N-ACETYLTRANSFERASE 10"/>
    <property type="match status" value="1"/>
</dbReference>
<protein>
    <recommendedName>
        <fullName evidence="9 10">RNA cytidine acetyltransferase</fullName>
        <ecNumber evidence="10">2.3.1.-</ecNumber>
    </recommendedName>
    <alternativeName>
        <fullName evidence="10">18S rRNA cytosine acetyltransferase</fullName>
    </alternativeName>
</protein>
<dbReference type="InterPro" id="IPR032672">
    <property type="entry name" value="TmcA/NAT10/Kre33"/>
</dbReference>
<organism evidence="16 17">
    <name type="scientific">Henosepilachna vigintioctopunctata</name>
    <dbReference type="NCBI Taxonomy" id="420089"/>
    <lineage>
        <taxon>Eukaryota</taxon>
        <taxon>Metazoa</taxon>
        <taxon>Ecdysozoa</taxon>
        <taxon>Arthropoda</taxon>
        <taxon>Hexapoda</taxon>
        <taxon>Insecta</taxon>
        <taxon>Pterygota</taxon>
        <taxon>Neoptera</taxon>
        <taxon>Endopterygota</taxon>
        <taxon>Coleoptera</taxon>
        <taxon>Polyphaga</taxon>
        <taxon>Cucujiformia</taxon>
        <taxon>Coccinelloidea</taxon>
        <taxon>Coccinellidae</taxon>
        <taxon>Epilachninae</taxon>
        <taxon>Epilachnini</taxon>
        <taxon>Henosepilachna</taxon>
    </lineage>
</organism>
<dbReference type="EC" id="2.3.1.-" evidence="10"/>
<dbReference type="InterPro" id="IPR016181">
    <property type="entry name" value="Acyl_CoA_acyltransferase"/>
</dbReference>
<keyword evidence="8 10" id="KW-0012">Acyltransferase</keyword>
<keyword evidence="4 10" id="KW-0819">tRNA processing</keyword>
<dbReference type="Gene3D" id="3.40.50.300">
    <property type="entry name" value="P-loop containing nucleotide triphosphate hydrolases"/>
    <property type="match status" value="1"/>
</dbReference>
<sequence>MGKKKIDKRIRTLIENGVKLQYRTFIVVVGDKGRDQVVLLHHMLAGAEDKSRPSVLWCYKKEFGFNNQRRKLMKKLQHKIQVGMLNVDEDDPFELFLVSTTIRFCHYMETQRILGSTYGMCILQDFEALTPNLLARTIETVEGGGLIVILLKSVSSLRQFYSMSMDVHQKLRTEAHKDVVCRFNERFFLSLVSCERCLIVDDNLSVLPLSSYNLNITVVPTPSEISDAQSELNKMKAQFRKEELVDRLINCCKTLDQAKAFLTFINALKEKSIKSTVSLTAARGRGKSASMGLAVAAAIGFCYTSIFVTSPSPENLNTFFEFVFKGFDALNYQENKDYNIIRSTNPDFNKAIMRVDITRNNRQTIQYIHPTDNEKLFQADLLVIDEAAAIPLPCVRAMLGSFLVFLASTINGYEGTGRSLSLKLLQQLRTKAIPSVANTNGPSINDSATVIGRTLHEVTLEESIRYKPGDHVEKWLTKLLCLDSTSVHPMTECPALNKCDLYYINRDTLFSYHKASESFLQKLVALYVASHYKNTPNDLQMMSDAPAHHLFCLLGPIDSNTTKLPEILVIIQVCLEGQISEESAKQGLCRGKKASGDLIPWTIAQEFLEPKFATMSGLRIVRIATHPDHQGMGYGARALSLLKQYYEFKIPYADVNVEDTHKDMKYVDENEGGLLNEQIEPRKSLPPLLLKLNERMPERLDYLGVSYGLTEQLLKFWKRSGFVPVYLGQSKNDLTGEHSCIMLNVINVDKQGGDQYLTSFWNNFRDGFIDLLPSKFNKFSTNLALSVLSNNSMKLPKIRMSESELNVCLKDYHLKLLVEYINNVVNYHSINRLIPRIARLYFSNQMGDVQLSQVQMAILLGMGLQLKTLDDLEEELELPSSQLMGVFNKALKKVVKYFKSILEEGEKSFPPTVDTNRMAVAKSVKSDLEKPAISLQKKKKKPKNKILDQLMTRGSEEEHGKMSFHNGTNNAVKSGQKRLKEQSNENDQHFKKRRKKSKQKN</sequence>
<evidence type="ECO:0000259" key="15">
    <source>
        <dbReference type="Pfam" id="PF13725"/>
    </source>
</evidence>
<evidence type="ECO:0000256" key="3">
    <source>
        <dbReference type="ARBA" id="ARBA00022679"/>
    </source>
</evidence>
<evidence type="ECO:0000256" key="4">
    <source>
        <dbReference type="ARBA" id="ARBA00022694"/>
    </source>
</evidence>
<dbReference type="Proteomes" id="UP001431783">
    <property type="component" value="Unassembled WGS sequence"/>
</dbReference>
<comment type="subcellular location">
    <subcellularLocation>
        <location evidence="1 10">Nucleus</location>
        <location evidence="1 10">Nucleolus</location>
    </subcellularLocation>
</comment>
<keyword evidence="5 10" id="KW-0547">Nucleotide-binding</keyword>
<evidence type="ECO:0000256" key="1">
    <source>
        <dbReference type="ARBA" id="ARBA00004604"/>
    </source>
</evidence>
<proteinExistence type="inferred from homology"/>
<dbReference type="FunFam" id="3.40.50.300:FF:002218">
    <property type="entry name" value="tRNA(Met) cytidine acetyltransferase TmcA"/>
    <property type="match status" value="1"/>
</dbReference>
<dbReference type="InterPro" id="IPR013562">
    <property type="entry name" value="TmcA/NAT10_N"/>
</dbReference>
<keyword evidence="3 10" id="KW-0808">Transferase</keyword>
<dbReference type="GO" id="GO:0000049">
    <property type="term" value="F:tRNA binding"/>
    <property type="evidence" value="ECO:0007669"/>
    <property type="project" value="TreeGrafter"/>
</dbReference>
<evidence type="ECO:0000256" key="6">
    <source>
        <dbReference type="ARBA" id="ARBA00022840"/>
    </source>
</evidence>
<evidence type="ECO:0000256" key="9">
    <source>
        <dbReference type="ARBA" id="ARBA00068357"/>
    </source>
</evidence>
<dbReference type="InterPro" id="IPR007807">
    <property type="entry name" value="TcmA/NAT10_helicase"/>
</dbReference>
<dbReference type="CDD" id="cd04301">
    <property type="entry name" value="NAT_SF"/>
    <property type="match status" value="1"/>
</dbReference>
<comment type="similarity">
    <text evidence="10">Belongs to the RNA cytidine acetyltransferase family. NAT10 subfamily.</text>
</comment>
<dbReference type="Gene3D" id="3.40.630.30">
    <property type="match status" value="1"/>
</dbReference>
<keyword evidence="6 10" id="KW-0067">ATP-binding</keyword>
<dbReference type="Pfam" id="PF05127">
    <property type="entry name" value="NAT10_TcmA_helicase"/>
    <property type="match status" value="1"/>
</dbReference>
<dbReference type="InterPro" id="IPR027992">
    <property type="entry name" value="tRNA_bind_dom"/>
</dbReference>
<dbReference type="GO" id="GO:1904812">
    <property type="term" value="P:rRNA acetylation involved in maturation of SSU-rRNA"/>
    <property type="evidence" value="ECO:0007669"/>
    <property type="project" value="InterPro"/>
</dbReference>
<keyword evidence="7 10" id="KW-0539">Nucleus</keyword>
<feature type="domain" description="TmcA/NAT10 N-terminal" evidence="13">
    <location>
        <begin position="8"/>
        <end position="201"/>
    </location>
</feature>
<name>A0AAW1U7W6_9CUCU</name>
<keyword evidence="17" id="KW-1185">Reference proteome</keyword>
<evidence type="ECO:0000256" key="10">
    <source>
        <dbReference type="HAMAP-Rule" id="MF_03211"/>
    </source>
</evidence>
<evidence type="ECO:0000313" key="17">
    <source>
        <dbReference type="Proteomes" id="UP001431783"/>
    </source>
</evidence>
<dbReference type="EMBL" id="JARQZJ010000038">
    <property type="protein sequence ID" value="KAK9876744.1"/>
    <property type="molecule type" value="Genomic_DNA"/>
</dbReference>
<dbReference type="InterPro" id="IPR000182">
    <property type="entry name" value="GNAT_dom"/>
</dbReference>
<dbReference type="Pfam" id="PF13718">
    <property type="entry name" value="GNAT_acetyltr_2"/>
    <property type="match status" value="1"/>
</dbReference>
<comment type="caution">
    <text evidence="16">The sequence shown here is derived from an EMBL/GenBank/DDBJ whole genome shotgun (WGS) entry which is preliminary data.</text>
</comment>
<dbReference type="InterPro" id="IPR027417">
    <property type="entry name" value="P-loop_NTPase"/>
</dbReference>
<dbReference type="HAMAP" id="MF_03211">
    <property type="entry name" value="RNA_acetyltr_Nat10"/>
    <property type="match status" value="1"/>
</dbReference>
<evidence type="ECO:0000313" key="16">
    <source>
        <dbReference type="EMBL" id="KAK9876744.1"/>
    </source>
</evidence>
<comment type="catalytic activity">
    <reaction evidence="10">
        <text>a cytidine in tRNA + acetyl-CoA + ATP + H2O = an N(4)-acetylcytidine in tRNA + ADP + phosphate + CoA + H(+)</text>
        <dbReference type="Rhea" id="RHEA:53876"/>
        <dbReference type="Rhea" id="RHEA-COMP:13670"/>
        <dbReference type="Rhea" id="RHEA-COMP:13671"/>
        <dbReference type="ChEBI" id="CHEBI:15377"/>
        <dbReference type="ChEBI" id="CHEBI:15378"/>
        <dbReference type="ChEBI" id="CHEBI:30616"/>
        <dbReference type="ChEBI" id="CHEBI:43474"/>
        <dbReference type="ChEBI" id="CHEBI:57287"/>
        <dbReference type="ChEBI" id="CHEBI:57288"/>
        <dbReference type="ChEBI" id="CHEBI:74900"/>
        <dbReference type="ChEBI" id="CHEBI:82748"/>
        <dbReference type="ChEBI" id="CHEBI:456216"/>
    </reaction>
</comment>
<dbReference type="GO" id="GO:0051391">
    <property type="term" value="P:tRNA acetylation"/>
    <property type="evidence" value="ECO:0007669"/>
    <property type="project" value="UniProtKB-UniRule"/>
</dbReference>
<keyword evidence="2 10" id="KW-0698">rRNA processing</keyword>
<dbReference type="GO" id="GO:1990883">
    <property type="term" value="F:18S rRNA cytidine N-acetyltransferase activity"/>
    <property type="evidence" value="ECO:0007669"/>
    <property type="project" value="TreeGrafter"/>
</dbReference>
<feature type="binding site" evidence="10">
    <location>
        <position position="719"/>
    </location>
    <ligand>
        <name>acetyl-CoA</name>
        <dbReference type="ChEBI" id="CHEBI:57288"/>
    </ligand>
</feature>
<evidence type="ECO:0000256" key="5">
    <source>
        <dbReference type="ARBA" id="ARBA00022741"/>
    </source>
</evidence>
<evidence type="ECO:0000259" key="13">
    <source>
        <dbReference type="Pfam" id="PF08351"/>
    </source>
</evidence>